<gene>
    <name evidence="5" type="ORF">FB45DRAFT_235679</name>
</gene>
<sequence>MPIVFVPEGEELYHQRSQARTVGFKPGFDFILHDNYDLTHFADEEIHDAEGLLIYRSVVNRADIARFPNLKVLVRMGAGYDNVDRDALEERGILLCNVPDYGPDRVAHSAFTAASMLVTGQVAYFARSTPLDWTKSELPVVRRATDLTAGIVGIGRIGSFAAKYFAACFKEVVYFDIDENKSSAYARRVGSLEELLRVADVVSLHVPATPATHGMIGAAQISMMPQDAVLINTARGTVVDLDPLYDALKEGRFSGAAFDVLPGGDPPPDPQHKLVQAIVDNEPWIMGRAFITPHSAGRSPGTDTELAIKGTATVIAALEGQPINVITRDMY</sequence>
<accession>A0AAD7BBB8</accession>
<organism evidence="5 6">
    <name type="scientific">Roridomyces roridus</name>
    <dbReference type="NCBI Taxonomy" id="1738132"/>
    <lineage>
        <taxon>Eukaryota</taxon>
        <taxon>Fungi</taxon>
        <taxon>Dikarya</taxon>
        <taxon>Basidiomycota</taxon>
        <taxon>Agaricomycotina</taxon>
        <taxon>Agaricomycetes</taxon>
        <taxon>Agaricomycetidae</taxon>
        <taxon>Agaricales</taxon>
        <taxon>Marasmiineae</taxon>
        <taxon>Mycenaceae</taxon>
        <taxon>Roridomyces</taxon>
    </lineage>
</organism>
<dbReference type="InterPro" id="IPR029753">
    <property type="entry name" value="D-isomer_DH_CS"/>
</dbReference>
<dbReference type="GO" id="GO:0051287">
    <property type="term" value="F:NAD binding"/>
    <property type="evidence" value="ECO:0007669"/>
    <property type="project" value="InterPro"/>
</dbReference>
<feature type="domain" description="D-isomer specific 2-hydroxyacid dehydrogenase NAD-binding" evidence="4">
    <location>
        <begin position="132"/>
        <end position="296"/>
    </location>
</feature>
<evidence type="ECO:0000256" key="3">
    <source>
        <dbReference type="ARBA" id="ARBA00023027"/>
    </source>
</evidence>
<keyword evidence="3" id="KW-0520">NAD</keyword>
<evidence type="ECO:0000259" key="4">
    <source>
        <dbReference type="Pfam" id="PF02826"/>
    </source>
</evidence>
<dbReference type="Proteomes" id="UP001221142">
    <property type="component" value="Unassembled WGS sequence"/>
</dbReference>
<evidence type="ECO:0000313" key="6">
    <source>
        <dbReference type="Proteomes" id="UP001221142"/>
    </source>
</evidence>
<dbReference type="InterPro" id="IPR029752">
    <property type="entry name" value="D-isomer_DH_CS1"/>
</dbReference>
<dbReference type="InterPro" id="IPR036291">
    <property type="entry name" value="NAD(P)-bd_dom_sf"/>
</dbReference>
<dbReference type="SUPFAM" id="SSF52283">
    <property type="entry name" value="Formate/glycerate dehydrogenase catalytic domain-like"/>
    <property type="match status" value="1"/>
</dbReference>
<dbReference type="PROSITE" id="PS00671">
    <property type="entry name" value="D_2_HYDROXYACID_DH_3"/>
    <property type="match status" value="1"/>
</dbReference>
<keyword evidence="6" id="KW-1185">Reference proteome</keyword>
<dbReference type="Pfam" id="PF02826">
    <property type="entry name" value="2-Hacid_dh_C"/>
    <property type="match status" value="1"/>
</dbReference>
<keyword evidence="2" id="KW-0560">Oxidoreductase</keyword>
<dbReference type="PROSITE" id="PS00670">
    <property type="entry name" value="D_2_HYDROXYACID_DH_2"/>
    <property type="match status" value="1"/>
</dbReference>
<name>A0AAD7BBB8_9AGAR</name>
<dbReference type="PANTHER" id="PTHR43761">
    <property type="entry name" value="D-ISOMER SPECIFIC 2-HYDROXYACID DEHYDROGENASE FAMILY PROTEIN (AFU_ORTHOLOGUE AFUA_1G13630)"/>
    <property type="match status" value="1"/>
</dbReference>
<evidence type="ECO:0000256" key="2">
    <source>
        <dbReference type="ARBA" id="ARBA00023002"/>
    </source>
</evidence>
<comment type="caution">
    <text evidence="5">The sequence shown here is derived from an EMBL/GenBank/DDBJ whole genome shotgun (WGS) entry which is preliminary data.</text>
</comment>
<reference evidence="5" key="1">
    <citation type="submission" date="2023-03" db="EMBL/GenBank/DDBJ databases">
        <title>Massive genome expansion in bonnet fungi (Mycena s.s.) driven by repeated elements and novel gene families across ecological guilds.</title>
        <authorList>
            <consortium name="Lawrence Berkeley National Laboratory"/>
            <person name="Harder C.B."/>
            <person name="Miyauchi S."/>
            <person name="Viragh M."/>
            <person name="Kuo A."/>
            <person name="Thoen E."/>
            <person name="Andreopoulos B."/>
            <person name="Lu D."/>
            <person name="Skrede I."/>
            <person name="Drula E."/>
            <person name="Henrissat B."/>
            <person name="Morin E."/>
            <person name="Kohler A."/>
            <person name="Barry K."/>
            <person name="LaButti K."/>
            <person name="Morin E."/>
            <person name="Salamov A."/>
            <person name="Lipzen A."/>
            <person name="Mereny Z."/>
            <person name="Hegedus B."/>
            <person name="Baldrian P."/>
            <person name="Stursova M."/>
            <person name="Weitz H."/>
            <person name="Taylor A."/>
            <person name="Grigoriev I.V."/>
            <person name="Nagy L.G."/>
            <person name="Martin F."/>
            <person name="Kauserud H."/>
        </authorList>
    </citation>
    <scope>NUCLEOTIDE SEQUENCE</scope>
    <source>
        <strain evidence="5">9284</strain>
    </source>
</reference>
<evidence type="ECO:0000256" key="1">
    <source>
        <dbReference type="ARBA" id="ARBA00005854"/>
    </source>
</evidence>
<protein>
    <submittedName>
        <fullName evidence="5">D-isomer specific 2-hydroxyacid dehydrogenase</fullName>
    </submittedName>
</protein>
<evidence type="ECO:0000313" key="5">
    <source>
        <dbReference type="EMBL" id="KAJ7615969.1"/>
    </source>
</evidence>
<dbReference type="Gene3D" id="3.40.50.720">
    <property type="entry name" value="NAD(P)-binding Rossmann-like Domain"/>
    <property type="match status" value="2"/>
</dbReference>
<comment type="similarity">
    <text evidence="1">Belongs to the D-isomer specific 2-hydroxyacid dehydrogenase family.</text>
</comment>
<dbReference type="SUPFAM" id="SSF51735">
    <property type="entry name" value="NAD(P)-binding Rossmann-fold domains"/>
    <property type="match status" value="1"/>
</dbReference>
<dbReference type="AlphaFoldDB" id="A0AAD7BBB8"/>
<dbReference type="InterPro" id="IPR050418">
    <property type="entry name" value="D-iso_2-hydroxyacid_DH_PdxB"/>
</dbReference>
<dbReference type="PROSITE" id="PS00065">
    <property type="entry name" value="D_2_HYDROXYACID_DH_1"/>
    <property type="match status" value="1"/>
</dbReference>
<dbReference type="InterPro" id="IPR006140">
    <property type="entry name" value="D-isomer_DH_NAD-bd"/>
</dbReference>
<dbReference type="EMBL" id="JARKIF010000023">
    <property type="protein sequence ID" value="KAJ7615969.1"/>
    <property type="molecule type" value="Genomic_DNA"/>
</dbReference>
<dbReference type="GO" id="GO:0016616">
    <property type="term" value="F:oxidoreductase activity, acting on the CH-OH group of donors, NAD or NADP as acceptor"/>
    <property type="evidence" value="ECO:0007669"/>
    <property type="project" value="InterPro"/>
</dbReference>
<dbReference type="PANTHER" id="PTHR43761:SF1">
    <property type="entry name" value="D-ISOMER SPECIFIC 2-HYDROXYACID DEHYDROGENASE CATALYTIC DOMAIN-CONTAINING PROTEIN-RELATED"/>
    <property type="match status" value="1"/>
</dbReference>
<proteinExistence type="inferred from homology"/>